<protein>
    <submittedName>
        <fullName evidence="2">CBO0543 family protein</fullName>
    </submittedName>
</protein>
<reference evidence="3" key="1">
    <citation type="journal article" date="2019" name="Int. J. Syst. Evol. Microbiol.">
        <title>The Global Catalogue of Microorganisms (GCM) 10K type strain sequencing project: providing services to taxonomists for standard genome sequencing and annotation.</title>
        <authorList>
            <consortium name="The Broad Institute Genomics Platform"/>
            <consortium name="The Broad Institute Genome Sequencing Center for Infectious Disease"/>
            <person name="Wu L."/>
            <person name="Ma J."/>
        </authorList>
    </citation>
    <scope>NUCLEOTIDE SEQUENCE [LARGE SCALE GENOMIC DNA]</scope>
    <source>
        <strain evidence="3">CGMCC 1.15474</strain>
    </source>
</reference>
<keyword evidence="1" id="KW-1133">Transmembrane helix</keyword>
<dbReference type="RefSeq" id="WP_247339461.1">
    <property type="nucleotide sequence ID" value="NZ_CP095550.1"/>
</dbReference>
<accession>A0ABW5C335</accession>
<name>A0ABW5C335_9BACI</name>
<keyword evidence="1" id="KW-0812">Transmembrane</keyword>
<feature type="transmembrane region" description="Helical" evidence="1">
    <location>
        <begin position="152"/>
        <end position="170"/>
    </location>
</feature>
<feature type="transmembrane region" description="Helical" evidence="1">
    <location>
        <begin position="56"/>
        <end position="73"/>
    </location>
</feature>
<feature type="transmembrane region" description="Helical" evidence="1">
    <location>
        <begin position="121"/>
        <end position="146"/>
    </location>
</feature>
<proteinExistence type="predicted"/>
<feature type="transmembrane region" description="Helical" evidence="1">
    <location>
        <begin position="31"/>
        <end position="49"/>
    </location>
</feature>
<keyword evidence="1" id="KW-0472">Membrane</keyword>
<organism evidence="2 3">
    <name type="scientific">Metabacillus endolithicus</name>
    <dbReference type="NCBI Taxonomy" id="1535204"/>
    <lineage>
        <taxon>Bacteria</taxon>
        <taxon>Bacillati</taxon>
        <taxon>Bacillota</taxon>
        <taxon>Bacilli</taxon>
        <taxon>Bacillales</taxon>
        <taxon>Bacillaceae</taxon>
        <taxon>Metabacillus</taxon>
    </lineage>
</organism>
<evidence type="ECO:0000313" key="3">
    <source>
        <dbReference type="Proteomes" id="UP001597318"/>
    </source>
</evidence>
<feature type="transmembrane region" description="Helical" evidence="1">
    <location>
        <begin position="93"/>
        <end position="114"/>
    </location>
</feature>
<evidence type="ECO:0000313" key="2">
    <source>
        <dbReference type="EMBL" id="MFD2216663.1"/>
    </source>
</evidence>
<dbReference type="NCBIfam" id="NF041644">
    <property type="entry name" value="CBO0543_fam"/>
    <property type="match status" value="1"/>
</dbReference>
<evidence type="ECO:0000256" key="1">
    <source>
        <dbReference type="SAM" id="Phobius"/>
    </source>
</evidence>
<comment type="caution">
    <text evidence="2">The sequence shown here is derived from an EMBL/GenBank/DDBJ whole genome shotgun (WGS) entry which is preliminary data.</text>
</comment>
<dbReference type="Proteomes" id="UP001597318">
    <property type="component" value="Unassembled WGS sequence"/>
</dbReference>
<dbReference type="InterPro" id="IPR048147">
    <property type="entry name" value="CBO0543-like"/>
</dbReference>
<sequence>MSPSLMDIMETQVKLSKIRWDYWRDDIIFSYQWWFLIITFVILFIVWIRLLDKRRLLTILLFGFITLNIVTFLDTLGGELQIWEYPKMILPWGPRILCIDLMISIYFMLLYQFFTKWRSYIFASIILSAIFSFIFEPIAILLGIYIQLSWSHFYSFPIYILLAISIKWIVEKLIKINNLTKG</sequence>
<gene>
    <name evidence="2" type="ORF">ACFSKK_23590</name>
</gene>
<keyword evidence="3" id="KW-1185">Reference proteome</keyword>
<dbReference type="EMBL" id="JBHUIK010000008">
    <property type="protein sequence ID" value="MFD2216663.1"/>
    <property type="molecule type" value="Genomic_DNA"/>
</dbReference>